<sequence>VGRSELPSGLPKGPANYVLSPKIAIMSTDHSASASAHEVPRSVDRIKSSVSNQVTTVMCFLSA</sequence>
<dbReference type="Proteomes" id="UP001233999">
    <property type="component" value="Unassembled WGS sequence"/>
</dbReference>
<proteinExistence type="predicted"/>
<accession>A0AAD8E5Z2</accession>
<evidence type="ECO:0000313" key="2">
    <source>
        <dbReference type="Proteomes" id="UP001233999"/>
    </source>
</evidence>
<protein>
    <submittedName>
        <fullName evidence="1">Uncharacterized protein</fullName>
    </submittedName>
</protein>
<keyword evidence="2" id="KW-1185">Reference proteome</keyword>
<feature type="non-terminal residue" evidence="1">
    <location>
        <position position="63"/>
    </location>
</feature>
<name>A0AAD8E5Z2_DIPPU</name>
<dbReference type="AlphaFoldDB" id="A0AAD8E5Z2"/>
<feature type="non-terminal residue" evidence="1">
    <location>
        <position position="1"/>
    </location>
</feature>
<reference evidence="1" key="1">
    <citation type="journal article" date="2023" name="IScience">
        <title>Live-bearing cockroach genome reveals convergent evolutionary mechanisms linked to viviparity in insects and beyond.</title>
        <authorList>
            <person name="Fouks B."/>
            <person name="Harrison M.C."/>
            <person name="Mikhailova A.A."/>
            <person name="Marchal E."/>
            <person name="English S."/>
            <person name="Carruthers M."/>
            <person name="Jennings E.C."/>
            <person name="Chiamaka E.L."/>
            <person name="Frigard R.A."/>
            <person name="Pippel M."/>
            <person name="Attardo G.M."/>
            <person name="Benoit J.B."/>
            <person name="Bornberg-Bauer E."/>
            <person name="Tobe S.S."/>
        </authorList>
    </citation>
    <scope>NUCLEOTIDE SEQUENCE</scope>
    <source>
        <strain evidence="1">Stay&amp;Tobe</strain>
    </source>
</reference>
<comment type="caution">
    <text evidence="1">The sequence shown here is derived from an EMBL/GenBank/DDBJ whole genome shotgun (WGS) entry which is preliminary data.</text>
</comment>
<organism evidence="1 2">
    <name type="scientific">Diploptera punctata</name>
    <name type="common">Pacific beetle cockroach</name>
    <dbReference type="NCBI Taxonomy" id="6984"/>
    <lineage>
        <taxon>Eukaryota</taxon>
        <taxon>Metazoa</taxon>
        <taxon>Ecdysozoa</taxon>
        <taxon>Arthropoda</taxon>
        <taxon>Hexapoda</taxon>
        <taxon>Insecta</taxon>
        <taxon>Pterygota</taxon>
        <taxon>Neoptera</taxon>
        <taxon>Polyneoptera</taxon>
        <taxon>Dictyoptera</taxon>
        <taxon>Blattodea</taxon>
        <taxon>Blaberoidea</taxon>
        <taxon>Blaberidae</taxon>
        <taxon>Diplopterinae</taxon>
        <taxon>Diploptera</taxon>
    </lineage>
</organism>
<gene>
    <name evidence="1" type="ORF">L9F63_005631</name>
</gene>
<evidence type="ECO:0000313" key="1">
    <source>
        <dbReference type="EMBL" id="KAJ9577812.1"/>
    </source>
</evidence>
<reference evidence="1" key="2">
    <citation type="submission" date="2023-05" db="EMBL/GenBank/DDBJ databases">
        <authorList>
            <person name="Fouks B."/>
        </authorList>
    </citation>
    <scope>NUCLEOTIDE SEQUENCE</scope>
    <source>
        <strain evidence="1">Stay&amp;Tobe</strain>
        <tissue evidence="1">Testes</tissue>
    </source>
</reference>
<dbReference type="EMBL" id="JASPKZ010009345">
    <property type="protein sequence ID" value="KAJ9577812.1"/>
    <property type="molecule type" value="Genomic_DNA"/>
</dbReference>